<gene>
    <name evidence="1" type="ordered locus">Belba_3006</name>
</gene>
<protein>
    <submittedName>
        <fullName evidence="1">Uncharacterized protein</fullName>
    </submittedName>
</protein>
<accession>I3Z8F7</accession>
<dbReference type="KEGG" id="bbd:Belba_3006"/>
<dbReference type="STRING" id="866536.Belba_3006"/>
<name>I3Z8F7_BELBD</name>
<reference evidence="2" key="1">
    <citation type="submission" date="2012-06" db="EMBL/GenBank/DDBJ databases">
        <title>The complete genome of Belliella baltica DSM 15883.</title>
        <authorList>
            <person name="Lucas S."/>
            <person name="Copeland A."/>
            <person name="Lapidus A."/>
            <person name="Goodwin L."/>
            <person name="Pitluck S."/>
            <person name="Peters L."/>
            <person name="Mikhailova N."/>
            <person name="Davenport K."/>
            <person name="Kyrpides N."/>
            <person name="Mavromatis K."/>
            <person name="Pagani I."/>
            <person name="Ivanova N."/>
            <person name="Ovchinnikova G."/>
            <person name="Zeytun A."/>
            <person name="Detter J.C."/>
            <person name="Han C."/>
            <person name="Land M."/>
            <person name="Hauser L."/>
            <person name="Markowitz V."/>
            <person name="Cheng J.-F."/>
            <person name="Hugenholtz P."/>
            <person name="Woyke T."/>
            <person name="Wu D."/>
            <person name="Tindall B."/>
            <person name="Pomrenke H."/>
            <person name="Brambilla E."/>
            <person name="Klenk H.-P."/>
            <person name="Eisen J.A."/>
        </authorList>
    </citation>
    <scope>NUCLEOTIDE SEQUENCE [LARGE SCALE GENOMIC DNA]</scope>
    <source>
        <strain evidence="2">DSM 15883 / CIP 108006 / LMG 21964 / BA134</strain>
    </source>
</reference>
<dbReference type="Proteomes" id="UP000006050">
    <property type="component" value="Chromosome"/>
</dbReference>
<organism evidence="1 2">
    <name type="scientific">Belliella baltica (strain DSM 15883 / CIP 108006 / LMG 21964 / BA134)</name>
    <dbReference type="NCBI Taxonomy" id="866536"/>
    <lineage>
        <taxon>Bacteria</taxon>
        <taxon>Pseudomonadati</taxon>
        <taxon>Bacteroidota</taxon>
        <taxon>Cytophagia</taxon>
        <taxon>Cytophagales</taxon>
        <taxon>Cyclobacteriaceae</taxon>
        <taxon>Belliella</taxon>
    </lineage>
</organism>
<keyword evidence="2" id="KW-1185">Reference proteome</keyword>
<dbReference type="EMBL" id="CP003281">
    <property type="protein sequence ID" value="AFL85525.1"/>
    <property type="molecule type" value="Genomic_DNA"/>
</dbReference>
<evidence type="ECO:0000313" key="2">
    <source>
        <dbReference type="Proteomes" id="UP000006050"/>
    </source>
</evidence>
<sequence length="57" mass="6685">MENQDFQIVPYTDNLRNQLINVWERSVLAKHSFLKPNDSENEIRSIASSNLKQPRKA</sequence>
<dbReference type="HOGENOM" id="CLU_2987405_0_0_10"/>
<proteinExistence type="predicted"/>
<dbReference type="AlphaFoldDB" id="I3Z8F7"/>
<evidence type="ECO:0000313" key="1">
    <source>
        <dbReference type="EMBL" id="AFL85525.1"/>
    </source>
</evidence>